<dbReference type="GO" id="GO:0110001">
    <property type="term" value="C:toxin-antitoxin complex"/>
    <property type="evidence" value="ECO:0007669"/>
    <property type="project" value="InterPro"/>
</dbReference>
<dbReference type="OrthoDB" id="9799912at2"/>
<keyword evidence="2" id="KW-1185">Reference proteome</keyword>
<name>A0A501PCJ2_9PROT</name>
<proteinExistence type="predicted"/>
<protein>
    <submittedName>
        <fullName evidence="1">Type II toxin-antitoxin system HigB family toxin</fullName>
    </submittedName>
</protein>
<dbReference type="Pfam" id="PF09907">
    <property type="entry name" value="HigB_toxin"/>
    <property type="match status" value="1"/>
</dbReference>
<dbReference type="EMBL" id="VFIY01000018">
    <property type="protein sequence ID" value="TPD57727.1"/>
    <property type="molecule type" value="Genomic_DNA"/>
</dbReference>
<comment type="caution">
    <text evidence="1">The sequence shown here is derived from an EMBL/GenBank/DDBJ whole genome shotgun (WGS) entry which is preliminary data.</text>
</comment>
<evidence type="ECO:0000313" key="2">
    <source>
        <dbReference type="Proteomes" id="UP000319148"/>
    </source>
</evidence>
<dbReference type="GO" id="GO:0004519">
    <property type="term" value="F:endonuclease activity"/>
    <property type="evidence" value="ECO:0007669"/>
    <property type="project" value="InterPro"/>
</dbReference>
<dbReference type="AlphaFoldDB" id="A0A501PCJ2"/>
<evidence type="ECO:0000313" key="1">
    <source>
        <dbReference type="EMBL" id="TPD57727.1"/>
    </source>
</evidence>
<dbReference type="InterPro" id="IPR018669">
    <property type="entry name" value="Toxin_HigB"/>
</dbReference>
<dbReference type="RefSeq" id="WP_139942043.1">
    <property type="nucleotide sequence ID" value="NZ_JBHSYP010000005.1"/>
</dbReference>
<dbReference type="Proteomes" id="UP000319148">
    <property type="component" value="Unassembled WGS sequence"/>
</dbReference>
<gene>
    <name evidence="1" type="ORF">FIV46_16630</name>
</gene>
<accession>A0A501PCJ2</accession>
<organism evidence="1 2">
    <name type="scientific">Emcibacter nanhaiensis</name>
    <dbReference type="NCBI Taxonomy" id="1505037"/>
    <lineage>
        <taxon>Bacteria</taxon>
        <taxon>Pseudomonadati</taxon>
        <taxon>Pseudomonadota</taxon>
        <taxon>Alphaproteobacteria</taxon>
        <taxon>Emcibacterales</taxon>
        <taxon>Emcibacteraceae</taxon>
        <taxon>Emcibacter</taxon>
    </lineage>
</organism>
<sequence>MRIVARKILVDFSAQHPDAKGQLETWWHLVKRADWGSPQEVKNELPKASIVADNRVVFDICGGSYRLVVKFNYPYRMGYIRFIGTHGDYDKIDVTKV</sequence>
<dbReference type="GO" id="GO:0003723">
    <property type="term" value="F:RNA binding"/>
    <property type="evidence" value="ECO:0007669"/>
    <property type="project" value="InterPro"/>
</dbReference>
<reference evidence="2" key="1">
    <citation type="submission" date="2019-06" db="EMBL/GenBank/DDBJ databases">
        <title>The complete genome of Emcibacter congregatus ZYLT.</title>
        <authorList>
            <person name="Zhao Z."/>
        </authorList>
    </citation>
    <scope>NUCLEOTIDE SEQUENCE [LARGE SCALE GENOMIC DNA]</scope>
    <source>
        <strain evidence="2">MCCC 1A06723</strain>
    </source>
</reference>